<dbReference type="PROSITE" id="PS00511">
    <property type="entry name" value="CRF"/>
    <property type="match status" value="1"/>
</dbReference>
<evidence type="ECO:0000259" key="14">
    <source>
        <dbReference type="SMART" id="SM00039"/>
    </source>
</evidence>
<evidence type="ECO:0000256" key="12">
    <source>
        <dbReference type="ARBA" id="ARBA00049801"/>
    </source>
</evidence>
<keyword evidence="5" id="KW-0964">Secreted</keyword>
<evidence type="ECO:0000256" key="8">
    <source>
        <dbReference type="ARBA" id="ARBA00022815"/>
    </source>
</evidence>
<gene>
    <name evidence="15" type="ORF">AAFF_G00253870</name>
</gene>
<dbReference type="PANTHER" id="PTHR11266">
    <property type="entry name" value="PEROXISOMAL MEMBRANE PROTEIN 2, PXMP2 MPV17"/>
    <property type="match status" value="1"/>
</dbReference>
<evidence type="ECO:0000256" key="4">
    <source>
        <dbReference type="ARBA" id="ARBA00009287"/>
    </source>
</evidence>
<dbReference type="Gene3D" id="6.10.250.1920">
    <property type="match status" value="1"/>
</dbReference>
<evidence type="ECO:0000313" key="15">
    <source>
        <dbReference type="EMBL" id="KAJ8377771.1"/>
    </source>
</evidence>
<evidence type="ECO:0000256" key="3">
    <source>
        <dbReference type="ARBA" id="ARBA00006824"/>
    </source>
</evidence>
<keyword evidence="10 13" id="KW-0472">Membrane</keyword>
<evidence type="ECO:0000256" key="5">
    <source>
        <dbReference type="ARBA" id="ARBA00022525"/>
    </source>
</evidence>
<dbReference type="GO" id="GO:1901858">
    <property type="term" value="P:regulation of mitochondrial DNA metabolic process"/>
    <property type="evidence" value="ECO:0007669"/>
    <property type="project" value="TreeGrafter"/>
</dbReference>
<dbReference type="InterPro" id="IPR007248">
    <property type="entry name" value="Mpv17_PMP22"/>
</dbReference>
<dbReference type="GO" id="GO:0016020">
    <property type="term" value="C:membrane"/>
    <property type="evidence" value="ECO:0007669"/>
    <property type="project" value="UniProtKB-SubCell"/>
</dbReference>
<comment type="similarity">
    <text evidence="3">Belongs to the peroxisomal membrane protein PXMP2/4 family.</text>
</comment>
<evidence type="ECO:0000256" key="10">
    <source>
        <dbReference type="ARBA" id="ARBA00023136"/>
    </source>
</evidence>
<keyword evidence="9 13" id="KW-1133">Transmembrane helix</keyword>
<protein>
    <recommendedName>
        <fullName evidence="11">Mitochondrial inner membrane protein Mpv17</fullName>
    </recommendedName>
    <alternativeName>
        <fullName evidence="12">Protein Mpv17</fullName>
    </alternativeName>
</protein>
<feature type="domain" description="Corticotropin-releasing factor" evidence="14">
    <location>
        <begin position="347"/>
        <end position="386"/>
    </location>
</feature>
<dbReference type="GO" id="GO:0015267">
    <property type="term" value="F:channel activity"/>
    <property type="evidence" value="ECO:0007669"/>
    <property type="project" value="TreeGrafter"/>
</dbReference>
<dbReference type="EMBL" id="JAINUG010000340">
    <property type="protein sequence ID" value="KAJ8377771.1"/>
    <property type="molecule type" value="Genomic_DNA"/>
</dbReference>
<comment type="subcellular location">
    <subcellularLocation>
        <location evidence="1">Membrane</location>
        <topology evidence="1">Multi-pass membrane protein</topology>
    </subcellularLocation>
    <subcellularLocation>
        <location evidence="2">Secreted</location>
    </subcellularLocation>
</comment>
<proteinExistence type="inferred from homology"/>
<organism evidence="15 16">
    <name type="scientific">Aldrovandia affinis</name>
    <dbReference type="NCBI Taxonomy" id="143900"/>
    <lineage>
        <taxon>Eukaryota</taxon>
        <taxon>Metazoa</taxon>
        <taxon>Chordata</taxon>
        <taxon>Craniata</taxon>
        <taxon>Vertebrata</taxon>
        <taxon>Euteleostomi</taxon>
        <taxon>Actinopterygii</taxon>
        <taxon>Neopterygii</taxon>
        <taxon>Teleostei</taxon>
        <taxon>Notacanthiformes</taxon>
        <taxon>Halosauridae</taxon>
        <taxon>Aldrovandia</taxon>
    </lineage>
</organism>
<dbReference type="InterPro" id="IPR003620">
    <property type="entry name" value="Urocortin_CRF"/>
</dbReference>
<feature type="transmembrane region" description="Helical" evidence="13">
    <location>
        <begin position="84"/>
        <end position="103"/>
    </location>
</feature>
<dbReference type="GO" id="GO:0005179">
    <property type="term" value="F:hormone activity"/>
    <property type="evidence" value="ECO:0007669"/>
    <property type="project" value="UniProtKB-KW"/>
</dbReference>
<feature type="transmembrane region" description="Helical" evidence="13">
    <location>
        <begin position="123"/>
        <end position="145"/>
    </location>
</feature>
<comment type="similarity">
    <text evidence="4">Belongs to the sauvagine/corticotropin-releasing factor/urotensin I family.</text>
</comment>
<evidence type="ECO:0000256" key="9">
    <source>
        <dbReference type="ARBA" id="ARBA00022989"/>
    </source>
</evidence>
<evidence type="ECO:0000256" key="7">
    <source>
        <dbReference type="ARBA" id="ARBA00022702"/>
    </source>
</evidence>
<dbReference type="Pfam" id="PF04117">
    <property type="entry name" value="Mpv17_PMP22"/>
    <property type="match status" value="1"/>
</dbReference>
<dbReference type="InterPro" id="IPR000187">
    <property type="entry name" value="CRF"/>
</dbReference>
<sequence length="388" mass="43684">MAGVLSSRVAVTSSAAANSVFPKSIRAWSMSTLWRSYQVLMSKHPWKVQIFTAGSLVGVGDVIAQQLIERRGPDNHNLQRTARMMSIGFVFVGPVLGGWYKVLDALVTGGTRSAALKKMLFDQVAFAPCFLGSFLGISGVLNGLTVEENITKLKRDYPDALISNYYLWPAVQMANFYFIPLHHRLAVVQIVAVAWNSYLSWKANKIFSGRKRHHYLRLSTMKPVPLVLLITTVLLTSHIPPSSCRPRDLNIFDGHGYKTQMDEVLLKAGDNAISYLIGEKILRYLQRNPRFQKGLSQFPLDNLQAITPLSNKELGHLARSFPLTEEERSLEDGNSLEDLVELSKRNDDPPISIDLTFHLLRNMIEMARIESQKEQAEINRKYLDEVGK</sequence>
<dbReference type="Proteomes" id="UP001221898">
    <property type="component" value="Unassembled WGS sequence"/>
</dbReference>
<dbReference type="AlphaFoldDB" id="A0AAD7RCX6"/>
<evidence type="ECO:0000256" key="2">
    <source>
        <dbReference type="ARBA" id="ARBA00004613"/>
    </source>
</evidence>
<keyword evidence="7" id="KW-0372">Hormone</keyword>
<keyword evidence="8" id="KW-0027">Amidation</keyword>
<dbReference type="SMART" id="SM00039">
    <property type="entry name" value="CRF"/>
    <property type="match status" value="1"/>
</dbReference>
<dbReference type="PANTHER" id="PTHR11266:SF17">
    <property type="entry name" value="PROTEIN MPV17"/>
    <property type="match status" value="1"/>
</dbReference>
<keyword evidence="16" id="KW-1185">Reference proteome</keyword>
<evidence type="ECO:0000256" key="11">
    <source>
        <dbReference type="ARBA" id="ARBA00049743"/>
    </source>
</evidence>
<evidence type="ECO:0000256" key="13">
    <source>
        <dbReference type="SAM" id="Phobius"/>
    </source>
</evidence>
<name>A0AAD7RCX6_9TELE</name>
<keyword evidence="6 13" id="KW-0812">Transmembrane</keyword>
<comment type="caution">
    <text evidence="15">The sequence shown here is derived from an EMBL/GenBank/DDBJ whole genome shotgun (WGS) entry which is preliminary data.</text>
</comment>
<accession>A0AAD7RCX6</accession>
<dbReference type="PRINTS" id="PR01612">
    <property type="entry name" value="CRFFAMILY"/>
</dbReference>
<dbReference type="InterPro" id="IPR018446">
    <property type="entry name" value="Corticotropin-releasing_fac_CS"/>
</dbReference>
<dbReference type="GO" id="GO:0005739">
    <property type="term" value="C:mitochondrion"/>
    <property type="evidence" value="ECO:0007669"/>
    <property type="project" value="TreeGrafter"/>
</dbReference>
<evidence type="ECO:0000256" key="6">
    <source>
        <dbReference type="ARBA" id="ARBA00022692"/>
    </source>
</evidence>
<reference evidence="15" key="1">
    <citation type="journal article" date="2023" name="Science">
        <title>Genome structures resolve the early diversification of teleost fishes.</title>
        <authorList>
            <person name="Parey E."/>
            <person name="Louis A."/>
            <person name="Montfort J."/>
            <person name="Bouchez O."/>
            <person name="Roques C."/>
            <person name="Iampietro C."/>
            <person name="Lluch J."/>
            <person name="Castinel A."/>
            <person name="Donnadieu C."/>
            <person name="Desvignes T."/>
            <person name="Floi Bucao C."/>
            <person name="Jouanno E."/>
            <person name="Wen M."/>
            <person name="Mejri S."/>
            <person name="Dirks R."/>
            <person name="Jansen H."/>
            <person name="Henkel C."/>
            <person name="Chen W.J."/>
            <person name="Zahm M."/>
            <person name="Cabau C."/>
            <person name="Klopp C."/>
            <person name="Thompson A.W."/>
            <person name="Robinson-Rechavi M."/>
            <person name="Braasch I."/>
            <person name="Lecointre G."/>
            <person name="Bobe J."/>
            <person name="Postlethwait J.H."/>
            <person name="Berthelot C."/>
            <person name="Roest Crollius H."/>
            <person name="Guiguen Y."/>
        </authorList>
    </citation>
    <scope>NUCLEOTIDE SEQUENCE</scope>
    <source>
        <strain evidence="15">NC1722</strain>
    </source>
</reference>
<dbReference type="Pfam" id="PF00473">
    <property type="entry name" value="CRF"/>
    <property type="match status" value="1"/>
</dbReference>
<evidence type="ECO:0000256" key="1">
    <source>
        <dbReference type="ARBA" id="ARBA00004141"/>
    </source>
</evidence>
<dbReference type="GO" id="GO:0005576">
    <property type="term" value="C:extracellular region"/>
    <property type="evidence" value="ECO:0007669"/>
    <property type="project" value="UniProtKB-SubCell"/>
</dbReference>
<evidence type="ECO:0000313" key="16">
    <source>
        <dbReference type="Proteomes" id="UP001221898"/>
    </source>
</evidence>